<evidence type="ECO:0000313" key="1">
    <source>
        <dbReference type="EMBL" id="CAG2239603.1"/>
    </source>
</evidence>
<dbReference type="Proteomes" id="UP000683360">
    <property type="component" value="Unassembled WGS sequence"/>
</dbReference>
<reference evidence="1" key="1">
    <citation type="submission" date="2021-03" db="EMBL/GenBank/DDBJ databases">
        <authorList>
            <person name="Bekaert M."/>
        </authorList>
    </citation>
    <scope>NUCLEOTIDE SEQUENCE</scope>
</reference>
<gene>
    <name evidence="1" type="ORF">MEDL_51947</name>
</gene>
<dbReference type="AlphaFoldDB" id="A0A8S3UAU3"/>
<organism evidence="1 2">
    <name type="scientific">Mytilus edulis</name>
    <name type="common">Blue mussel</name>
    <dbReference type="NCBI Taxonomy" id="6550"/>
    <lineage>
        <taxon>Eukaryota</taxon>
        <taxon>Metazoa</taxon>
        <taxon>Spiralia</taxon>
        <taxon>Lophotrochozoa</taxon>
        <taxon>Mollusca</taxon>
        <taxon>Bivalvia</taxon>
        <taxon>Autobranchia</taxon>
        <taxon>Pteriomorphia</taxon>
        <taxon>Mytilida</taxon>
        <taxon>Mytiloidea</taxon>
        <taxon>Mytilidae</taxon>
        <taxon>Mytilinae</taxon>
        <taxon>Mytilus</taxon>
    </lineage>
</organism>
<dbReference type="OrthoDB" id="5974599at2759"/>
<proteinExistence type="predicted"/>
<name>A0A8S3UAU3_MYTED</name>
<keyword evidence="2" id="KW-1185">Reference proteome</keyword>
<accession>A0A8S3UAU3</accession>
<evidence type="ECO:0000313" key="2">
    <source>
        <dbReference type="Proteomes" id="UP000683360"/>
    </source>
</evidence>
<dbReference type="EMBL" id="CAJPWZ010002528">
    <property type="protein sequence ID" value="CAG2239603.1"/>
    <property type="molecule type" value="Genomic_DNA"/>
</dbReference>
<protein>
    <submittedName>
        <fullName evidence="1">Uncharacterized protein</fullName>
    </submittedName>
</protein>
<comment type="caution">
    <text evidence="1">The sequence shown here is derived from an EMBL/GenBank/DDBJ whole genome shotgun (WGS) entry which is preliminary data.</text>
</comment>
<sequence length="330" mass="38223">MKNQSELFSRFLILHIGTDRIVKLRRLFLNKCVNILNVDGAISFEIIGSRSEGLDMAGSDTDMLHVMNFTAHETGEQIENTILTVEYDSLMDNIHPGYVILEEIGSSNEIHKTLITSENVFKGFLSEKQHGPAIMQTVLGAEFDHVISIKSESWPKIAMEWIHHKETLLQVLCDITITGWQWVLKSKTLERFPYFITRHEVTEEILENTVYKRDQLDTFKLLIETFLRCRKMTCWMMSKVISMNKSFLETIFKVPIVRQKTVSMLFHFIETDNKKIGNKTLYALHKFQMQVLTMESMDNLISGKKLLASWLYTNGEYNESLQVTDVGLKI</sequence>